<dbReference type="PANTHER" id="PTHR32322:SF2">
    <property type="entry name" value="EAMA DOMAIN-CONTAINING PROTEIN"/>
    <property type="match status" value="1"/>
</dbReference>
<dbReference type="InterPro" id="IPR000620">
    <property type="entry name" value="EamA_dom"/>
</dbReference>
<sequence>MLVCTLAWGTTWFAITKQLGVVDPVVSITYRFALAAVLLFAWGAFRRESLSLNRAQHFAAFGVGLFTFAVDYSFVYWAEERVTSAVVAVVFAAMAFMNLIVFRVVFGQRAPLLAWAAAGLGVLGVALLSWEEIVTANMSSRALTGIGLTLAGVFAAAIGNVYARRAEMAGAGVVASTGWAMGYGAALLAIFAMVTGKTWAFEFTAPYILSLLHLSVVGSVIAFALYYGLARRRGYATASYISALTPPLAMFVSALFEGKSWGLYALGGVVLVLAGQVLLLRSKKAA</sequence>
<feature type="transmembrane region" description="Helical" evidence="6">
    <location>
        <begin position="57"/>
        <end position="78"/>
    </location>
</feature>
<feature type="transmembrane region" description="Helical" evidence="6">
    <location>
        <begin position="142"/>
        <end position="163"/>
    </location>
</feature>
<organism evidence="8 9">
    <name type="scientific">Candidatus Viadribacter manganicus</name>
    <dbReference type="NCBI Taxonomy" id="1759059"/>
    <lineage>
        <taxon>Bacteria</taxon>
        <taxon>Pseudomonadati</taxon>
        <taxon>Pseudomonadota</taxon>
        <taxon>Alphaproteobacteria</taxon>
        <taxon>Hyphomonadales</taxon>
        <taxon>Hyphomonadaceae</taxon>
        <taxon>Candidatus Viadribacter</taxon>
    </lineage>
</organism>
<evidence type="ECO:0000313" key="9">
    <source>
        <dbReference type="Proteomes" id="UP000092498"/>
    </source>
</evidence>
<feature type="transmembrane region" description="Helical" evidence="6">
    <location>
        <begin position="170"/>
        <end position="195"/>
    </location>
</feature>
<evidence type="ECO:0000256" key="6">
    <source>
        <dbReference type="SAM" id="Phobius"/>
    </source>
</evidence>
<dbReference type="KEGG" id="cbot:ATE48_11945"/>
<name>A0A1B1ANG1_9PROT</name>
<evidence type="ECO:0000259" key="7">
    <source>
        <dbReference type="Pfam" id="PF00892"/>
    </source>
</evidence>
<dbReference type="Proteomes" id="UP000092498">
    <property type="component" value="Chromosome"/>
</dbReference>
<dbReference type="GO" id="GO:0016020">
    <property type="term" value="C:membrane"/>
    <property type="evidence" value="ECO:0007669"/>
    <property type="project" value="UniProtKB-SubCell"/>
</dbReference>
<keyword evidence="3 6" id="KW-0812">Transmembrane</keyword>
<dbReference type="InParanoid" id="A0A1B1ANG1"/>
<evidence type="ECO:0000313" key="8">
    <source>
        <dbReference type="EMBL" id="ANP48050.1"/>
    </source>
</evidence>
<keyword evidence="5 6" id="KW-0472">Membrane</keyword>
<dbReference type="InterPro" id="IPR037185">
    <property type="entry name" value="EmrE-like"/>
</dbReference>
<keyword evidence="4 6" id="KW-1133">Transmembrane helix</keyword>
<evidence type="ECO:0000256" key="3">
    <source>
        <dbReference type="ARBA" id="ARBA00022692"/>
    </source>
</evidence>
<dbReference type="STRING" id="1759059.ATE48_11945"/>
<evidence type="ECO:0000256" key="4">
    <source>
        <dbReference type="ARBA" id="ARBA00022989"/>
    </source>
</evidence>
<comment type="subcellular location">
    <subcellularLocation>
        <location evidence="1">Membrane</location>
        <topology evidence="1">Multi-pass membrane protein</topology>
    </subcellularLocation>
</comment>
<dbReference type="PANTHER" id="PTHR32322">
    <property type="entry name" value="INNER MEMBRANE TRANSPORTER"/>
    <property type="match status" value="1"/>
</dbReference>
<dbReference type="EMBL" id="CP013244">
    <property type="protein sequence ID" value="ANP48050.1"/>
    <property type="molecule type" value="Genomic_DNA"/>
</dbReference>
<feature type="transmembrane region" description="Helical" evidence="6">
    <location>
        <begin position="84"/>
        <end position="105"/>
    </location>
</feature>
<evidence type="ECO:0000256" key="2">
    <source>
        <dbReference type="ARBA" id="ARBA00007362"/>
    </source>
</evidence>
<reference evidence="8 9" key="1">
    <citation type="submission" date="2015-11" db="EMBL/GenBank/DDBJ databases">
        <title>Whole-Genome Sequence of Candidatus Oderbacter manganicum from the National Park Lower Oder Valley, Germany.</title>
        <authorList>
            <person name="Braun B."/>
            <person name="Liere K."/>
            <person name="Szewzyk U."/>
        </authorList>
    </citation>
    <scope>NUCLEOTIDE SEQUENCE [LARGE SCALE GENOMIC DNA]</scope>
    <source>
        <strain evidence="8 9">OTSz_A_272</strain>
    </source>
</reference>
<accession>A0A1B1ANG1</accession>
<evidence type="ECO:0000256" key="1">
    <source>
        <dbReference type="ARBA" id="ARBA00004141"/>
    </source>
</evidence>
<feature type="transmembrane region" description="Helical" evidence="6">
    <location>
        <begin position="112"/>
        <end position="130"/>
    </location>
</feature>
<feature type="transmembrane region" description="Helical" evidence="6">
    <location>
        <begin position="207"/>
        <end position="227"/>
    </location>
</feature>
<keyword evidence="9" id="KW-1185">Reference proteome</keyword>
<dbReference type="AlphaFoldDB" id="A0A1B1ANG1"/>
<protein>
    <recommendedName>
        <fullName evidence="7">EamA domain-containing protein</fullName>
    </recommendedName>
</protein>
<dbReference type="InterPro" id="IPR050638">
    <property type="entry name" value="AA-Vitamin_Transporters"/>
</dbReference>
<feature type="transmembrane region" description="Helical" evidence="6">
    <location>
        <begin position="234"/>
        <end position="255"/>
    </location>
</feature>
<evidence type="ECO:0000256" key="5">
    <source>
        <dbReference type="ARBA" id="ARBA00023136"/>
    </source>
</evidence>
<dbReference type="SUPFAM" id="SSF103481">
    <property type="entry name" value="Multidrug resistance efflux transporter EmrE"/>
    <property type="match status" value="2"/>
</dbReference>
<feature type="domain" description="EamA" evidence="7">
    <location>
        <begin position="2"/>
        <end position="129"/>
    </location>
</feature>
<comment type="similarity">
    <text evidence="2">Belongs to the EamA transporter family.</text>
</comment>
<feature type="domain" description="EamA" evidence="7">
    <location>
        <begin position="144"/>
        <end position="280"/>
    </location>
</feature>
<dbReference type="Pfam" id="PF00892">
    <property type="entry name" value="EamA"/>
    <property type="match status" value="2"/>
</dbReference>
<proteinExistence type="inferred from homology"/>
<gene>
    <name evidence="8" type="ORF">ATE48_11945</name>
</gene>
<feature type="transmembrane region" description="Helical" evidence="6">
    <location>
        <begin position="28"/>
        <end position="45"/>
    </location>
</feature>
<feature type="transmembrane region" description="Helical" evidence="6">
    <location>
        <begin position="261"/>
        <end position="280"/>
    </location>
</feature>